<dbReference type="PANTHER" id="PTHR22891">
    <property type="entry name" value="EUKARYOTIC TRANSLATION INITIATION FACTOR 2C"/>
    <property type="match status" value="1"/>
</dbReference>
<organism evidence="7 8">
    <name type="scientific">Hevea brasiliensis</name>
    <name type="common">Para rubber tree</name>
    <name type="synonym">Siphonia brasiliensis</name>
    <dbReference type="NCBI Taxonomy" id="3981"/>
    <lineage>
        <taxon>Eukaryota</taxon>
        <taxon>Viridiplantae</taxon>
        <taxon>Streptophyta</taxon>
        <taxon>Embryophyta</taxon>
        <taxon>Tracheophyta</taxon>
        <taxon>Spermatophyta</taxon>
        <taxon>Magnoliopsida</taxon>
        <taxon>eudicotyledons</taxon>
        <taxon>Gunneridae</taxon>
        <taxon>Pentapetalae</taxon>
        <taxon>rosids</taxon>
        <taxon>fabids</taxon>
        <taxon>Malpighiales</taxon>
        <taxon>Euphorbiaceae</taxon>
        <taxon>Crotonoideae</taxon>
        <taxon>Micrandreae</taxon>
        <taxon>Hevea</taxon>
    </lineage>
</organism>
<dbReference type="EMBL" id="JARPOI010000010">
    <property type="protein sequence ID" value="KAJ9170018.1"/>
    <property type="molecule type" value="Genomic_DNA"/>
</dbReference>
<dbReference type="Gene3D" id="2.170.260.10">
    <property type="entry name" value="paz domain"/>
    <property type="match status" value="1"/>
</dbReference>
<comment type="similarity">
    <text evidence="1">Belongs to the argonaute family. Ago subfamily.</text>
</comment>
<dbReference type="PROSITE" id="PS50822">
    <property type="entry name" value="PIWI"/>
    <property type="match status" value="1"/>
</dbReference>
<keyword evidence="8" id="KW-1185">Reference proteome</keyword>
<keyword evidence="2" id="KW-0678">Repressor</keyword>
<feature type="compositionally biased region" description="Polar residues" evidence="4">
    <location>
        <begin position="1"/>
        <end position="16"/>
    </location>
</feature>
<dbReference type="InterPro" id="IPR032474">
    <property type="entry name" value="Argonaute_N"/>
</dbReference>
<sequence length="876" mass="99190">MEEVSSGSCPKPTNRSIIARPGFGSSGHPIPLLSNHFKVSVNVTDVVFYQYSVSITAEDNRVVDEKRKIIDRLCQTYSCELAGKSFAYDGEKTLYSLVRLPQSWLEFTVVPKESIAKRYVNCPSTSMICVLEYFMLELTCVELNCLCMIMEVATLMVVVALRQLVKRFKRRLRSETFKVEIVYAEKIPLNSIALSLQGNETNNNTRDALRVLDTILKNRQSGCFLLRQTFFHDDPKNITNVGGGITGVRGYHSSFRTTQVGLSLNMERLSAGDRFQSLLISGIGQNMVSTMMFRTPGPVIDFLKANQNVQDPCYIDWVKAKSMLKNLRVKPRHRNTEYKIIGLSQKVCKEQYFSMKVKSHDCANGEPQVVKITVYEYFTKHCGIELTNSACLPCLHLCTLVSLQRYAKALSPTLRASLAVRNYRCDDDSLLSASGVSIERQMMQVDSRVLETPILRVGNKEDFLPRNGRWNFNHKTLFKTTCIDRWAVVNFSARCYTDKICHDLISCGRRMGIQIESLHTPIWEDPQSRGDKPLDRVENMFEMLNRAKLLKDTQFILCVLPDKKSNIYGPWKKKCLSDFGIVTQCIYPSTMNDQYLTNVLLKINSKLGGINYLLAIEDSMQIPLIKDTPTMILGMGVSLGFPGRSDIPSVAAVVGSLYWPHISMYRASVRAQSPKEMIDALYNPLANGKDDGMMRKLLEDFCHTSNGNKPKHIIVFRNGVAESQFSKVLNVEVEQILKAYQDLFKSEVDVPKFTVIVAQKDHHTKLFQDISPENVPSGTVVDTEIVHPRNYDFYLCAHASMTGTSRPTHYHILLDEIGFSPDELQNLIHALSYVNQRSTTAIRTGNFTLLLYANLAAQQMGQFMKFEDNLSKISSR</sequence>
<evidence type="ECO:0008006" key="9">
    <source>
        <dbReference type="Google" id="ProtNLM"/>
    </source>
</evidence>
<dbReference type="InterPro" id="IPR003100">
    <property type="entry name" value="PAZ_dom"/>
</dbReference>
<dbReference type="CDD" id="cd02846">
    <property type="entry name" value="PAZ_argonaute_like"/>
    <property type="match status" value="1"/>
</dbReference>
<dbReference type="InterPro" id="IPR036397">
    <property type="entry name" value="RNaseH_sf"/>
</dbReference>
<keyword evidence="3" id="KW-0687">Ribonucleoprotein</keyword>
<dbReference type="InterPro" id="IPR014811">
    <property type="entry name" value="ArgoL1"/>
</dbReference>
<feature type="domain" description="Piwi" evidence="6">
    <location>
        <begin position="555"/>
        <end position="865"/>
    </location>
</feature>
<feature type="domain" description="PAZ" evidence="5">
    <location>
        <begin position="298"/>
        <end position="402"/>
    </location>
</feature>
<dbReference type="Pfam" id="PF02171">
    <property type="entry name" value="Piwi"/>
    <property type="match status" value="1"/>
</dbReference>
<comment type="caution">
    <text evidence="7">The sequence shown here is derived from an EMBL/GenBank/DDBJ whole genome shotgun (WGS) entry which is preliminary data.</text>
</comment>
<evidence type="ECO:0000256" key="1">
    <source>
        <dbReference type="ARBA" id="ARBA00008201"/>
    </source>
</evidence>
<evidence type="ECO:0000259" key="5">
    <source>
        <dbReference type="PROSITE" id="PS50821"/>
    </source>
</evidence>
<reference evidence="7 8" key="1">
    <citation type="journal article" date="2023" name="Plant Biotechnol. J.">
        <title>Chromosome-level wild Hevea brasiliensis genome provides new tools for genomic-assisted breeding and valuable loci to elevate rubber yield.</title>
        <authorList>
            <person name="Cheng H."/>
            <person name="Song X."/>
            <person name="Hu Y."/>
            <person name="Wu T."/>
            <person name="Yang Q."/>
            <person name="An Z."/>
            <person name="Feng S."/>
            <person name="Deng Z."/>
            <person name="Wu W."/>
            <person name="Zeng X."/>
            <person name="Tu M."/>
            <person name="Wang X."/>
            <person name="Huang H."/>
        </authorList>
    </citation>
    <scope>NUCLEOTIDE SEQUENCE [LARGE SCALE GENOMIC DNA]</scope>
    <source>
        <strain evidence="7">MT/VB/25A 57/8</strain>
    </source>
</reference>
<dbReference type="Pfam" id="PF02170">
    <property type="entry name" value="PAZ"/>
    <property type="match status" value="1"/>
</dbReference>
<dbReference type="Proteomes" id="UP001174677">
    <property type="component" value="Chromosome 10"/>
</dbReference>
<evidence type="ECO:0000256" key="3">
    <source>
        <dbReference type="ARBA" id="ARBA00023274"/>
    </source>
</evidence>
<dbReference type="SMART" id="SM00950">
    <property type="entry name" value="Piwi"/>
    <property type="match status" value="1"/>
</dbReference>
<dbReference type="SUPFAM" id="SSF53098">
    <property type="entry name" value="Ribonuclease H-like"/>
    <property type="match status" value="1"/>
</dbReference>
<evidence type="ECO:0000259" key="6">
    <source>
        <dbReference type="PROSITE" id="PS50822"/>
    </source>
</evidence>
<feature type="region of interest" description="Disordered" evidence="4">
    <location>
        <begin position="1"/>
        <end position="22"/>
    </location>
</feature>
<dbReference type="InterPro" id="IPR012337">
    <property type="entry name" value="RNaseH-like_sf"/>
</dbReference>
<proteinExistence type="inferred from homology"/>
<dbReference type="Pfam" id="PF16486">
    <property type="entry name" value="ArgoN"/>
    <property type="match status" value="1"/>
</dbReference>
<dbReference type="InterPro" id="IPR003165">
    <property type="entry name" value="Piwi"/>
</dbReference>
<dbReference type="Gene3D" id="3.40.50.2300">
    <property type="match status" value="1"/>
</dbReference>
<dbReference type="SUPFAM" id="SSF101690">
    <property type="entry name" value="PAZ domain"/>
    <property type="match status" value="1"/>
</dbReference>
<accession>A0ABQ9LTN4</accession>
<evidence type="ECO:0000256" key="2">
    <source>
        <dbReference type="ARBA" id="ARBA00022491"/>
    </source>
</evidence>
<dbReference type="Gene3D" id="3.30.420.10">
    <property type="entry name" value="Ribonuclease H-like superfamily/Ribonuclease H"/>
    <property type="match status" value="1"/>
</dbReference>
<evidence type="ECO:0000313" key="7">
    <source>
        <dbReference type="EMBL" id="KAJ9170018.1"/>
    </source>
</evidence>
<dbReference type="InterPro" id="IPR036085">
    <property type="entry name" value="PAZ_dom_sf"/>
</dbReference>
<gene>
    <name evidence="7" type="ORF">P3X46_018155</name>
</gene>
<protein>
    <recommendedName>
        <fullName evidence="9">Piwi domain-containing protein</fullName>
    </recommendedName>
</protein>
<name>A0ABQ9LTN4_HEVBR</name>
<dbReference type="PROSITE" id="PS50821">
    <property type="entry name" value="PAZ"/>
    <property type="match status" value="1"/>
</dbReference>
<evidence type="ECO:0000256" key="4">
    <source>
        <dbReference type="SAM" id="MobiDB-lite"/>
    </source>
</evidence>
<dbReference type="Pfam" id="PF08699">
    <property type="entry name" value="ArgoL1"/>
    <property type="match status" value="1"/>
</dbReference>
<evidence type="ECO:0000313" key="8">
    <source>
        <dbReference type="Proteomes" id="UP001174677"/>
    </source>
</evidence>
<dbReference type="SMART" id="SM01163">
    <property type="entry name" value="DUF1785"/>
    <property type="match status" value="1"/>
</dbReference>